<sequence length="284" mass="30904">MPVVIALNDFFKGQFVSVNTIASYGFIAGSMVLPVIMERSFEAYGYAGAFVILGGIALNLVVCGATIRNAPSNAATNEGESHDKVNQESSEQIEGIHYEDEDNKEEEEEEHNAKKENEEKEEMPHAEHLNIPPSKAIFLSTIGGIGGIIGQTIFIILVSKGINAFVLYIALGVICTGSFLLDSISSAYVVRATFAFVQGFSFFVDDAIMSSLCKDAVFDERNFNMAQALCNFMGGLGVTSAGTFTGYVFDVIHSFTKVFIIIGFIHAAMVVHIFIVAVLIKRRR</sequence>
<dbReference type="GO" id="GO:0005886">
    <property type="term" value="C:plasma membrane"/>
    <property type="evidence" value="ECO:0000318"/>
    <property type="project" value="GO_Central"/>
</dbReference>
<accession>A0A7M7PF16</accession>
<evidence type="ECO:0000256" key="1">
    <source>
        <dbReference type="SAM" id="MobiDB-lite"/>
    </source>
</evidence>
<feature type="compositionally biased region" description="Acidic residues" evidence="1">
    <location>
        <begin position="99"/>
        <end position="110"/>
    </location>
</feature>
<dbReference type="GeneID" id="115927690"/>
<dbReference type="InterPro" id="IPR050327">
    <property type="entry name" value="Proton-linked_MCT"/>
</dbReference>
<feature type="region of interest" description="Disordered" evidence="1">
    <location>
        <begin position="73"/>
        <end position="126"/>
    </location>
</feature>
<feature type="transmembrane region" description="Helical" evidence="2">
    <location>
        <begin position="15"/>
        <end position="36"/>
    </location>
</feature>
<dbReference type="PANTHER" id="PTHR11360">
    <property type="entry name" value="MONOCARBOXYLATE TRANSPORTER"/>
    <property type="match status" value="1"/>
</dbReference>
<evidence type="ECO:0000256" key="2">
    <source>
        <dbReference type="SAM" id="Phobius"/>
    </source>
</evidence>
<feature type="transmembrane region" description="Helical" evidence="2">
    <location>
        <begin position="229"/>
        <end position="249"/>
    </location>
</feature>
<dbReference type="EnsemblMetazoa" id="XM_030993858">
    <property type="protein sequence ID" value="XP_030849718"/>
    <property type="gene ID" value="LOC115927690"/>
</dbReference>
<feature type="transmembrane region" description="Helical" evidence="2">
    <location>
        <begin position="187"/>
        <end position="208"/>
    </location>
</feature>
<reference evidence="4" key="1">
    <citation type="submission" date="2015-02" db="EMBL/GenBank/DDBJ databases">
        <title>Genome sequencing for Strongylocentrotus purpuratus.</title>
        <authorList>
            <person name="Murali S."/>
            <person name="Liu Y."/>
            <person name="Vee V."/>
            <person name="English A."/>
            <person name="Wang M."/>
            <person name="Skinner E."/>
            <person name="Han Y."/>
            <person name="Muzny D.M."/>
            <person name="Worley K.C."/>
            <person name="Gibbs R.A."/>
        </authorList>
    </citation>
    <scope>NUCLEOTIDE SEQUENCE</scope>
</reference>
<dbReference type="InterPro" id="IPR036259">
    <property type="entry name" value="MFS_trans_sf"/>
</dbReference>
<dbReference type="GO" id="GO:0008028">
    <property type="term" value="F:monocarboxylic acid transmembrane transporter activity"/>
    <property type="evidence" value="ECO:0000318"/>
    <property type="project" value="GO_Central"/>
</dbReference>
<keyword evidence="4" id="KW-1185">Reference proteome</keyword>
<dbReference type="RefSeq" id="XP_030849718.1">
    <property type="nucleotide sequence ID" value="XM_030993858.1"/>
</dbReference>
<dbReference type="SUPFAM" id="SSF103473">
    <property type="entry name" value="MFS general substrate transporter"/>
    <property type="match status" value="1"/>
</dbReference>
<evidence type="ECO:0000313" key="3">
    <source>
        <dbReference type="EnsemblMetazoa" id="XP_030849718"/>
    </source>
</evidence>
<feature type="transmembrane region" description="Helical" evidence="2">
    <location>
        <begin position="255"/>
        <end position="280"/>
    </location>
</feature>
<dbReference type="InParanoid" id="A0A7M7PF16"/>
<feature type="transmembrane region" description="Helical" evidence="2">
    <location>
        <begin position="43"/>
        <end position="67"/>
    </location>
</feature>
<dbReference type="PANTHER" id="PTHR11360:SF303">
    <property type="entry name" value="MAJOR FACILITATOR SUPERFAMILY (MFS) PROFILE DOMAIN-CONTAINING PROTEIN"/>
    <property type="match status" value="1"/>
</dbReference>
<protein>
    <submittedName>
        <fullName evidence="3">Uncharacterized protein</fullName>
    </submittedName>
</protein>
<dbReference type="Gene3D" id="1.20.1250.20">
    <property type="entry name" value="MFS general substrate transporter like domains"/>
    <property type="match status" value="1"/>
</dbReference>
<keyword evidence="2" id="KW-1133">Transmembrane helix</keyword>
<keyword evidence="2" id="KW-0812">Transmembrane</keyword>
<organism evidence="3 4">
    <name type="scientific">Strongylocentrotus purpuratus</name>
    <name type="common">Purple sea urchin</name>
    <dbReference type="NCBI Taxonomy" id="7668"/>
    <lineage>
        <taxon>Eukaryota</taxon>
        <taxon>Metazoa</taxon>
        <taxon>Echinodermata</taxon>
        <taxon>Eleutherozoa</taxon>
        <taxon>Echinozoa</taxon>
        <taxon>Echinoidea</taxon>
        <taxon>Euechinoidea</taxon>
        <taxon>Echinacea</taxon>
        <taxon>Camarodonta</taxon>
        <taxon>Echinidea</taxon>
        <taxon>Strongylocentrotidae</taxon>
        <taxon>Strongylocentrotus</taxon>
    </lineage>
</organism>
<proteinExistence type="predicted"/>
<dbReference type="Proteomes" id="UP000007110">
    <property type="component" value="Unassembled WGS sequence"/>
</dbReference>
<dbReference type="AlphaFoldDB" id="A0A7M7PF16"/>
<feature type="transmembrane region" description="Helical" evidence="2">
    <location>
        <begin position="165"/>
        <end position="181"/>
    </location>
</feature>
<evidence type="ECO:0000313" key="4">
    <source>
        <dbReference type="Proteomes" id="UP000007110"/>
    </source>
</evidence>
<reference evidence="3" key="2">
    <citation type="submission" date="2021-01" db="UniProtKB">
        <authorList>
            <consortium name="EnsemblMetazoa"/>
        </authorList>
    </citation>
    <scope>IDENTIFICATION</scope>
</reference>
<feature type="compositionally biased region" description="Basic and acidic residues" evidence="1">
    <location>
        <begin position="111"/>
        <end position="126"/>
    </location>
</feature>
<dbReference type="KEGG" id="spu:115927690"/>
<feature type="transmembrane region" description="Helical" evidence="2">
    <location>
        <begin position="136"/>
        <end position="158"/>
    </location>
</feature>
<name>A0A7M7PF16_STRPU</name>
<keyword evidence="2" id="KW-0472">Membrane</keyword>